<keyword evidence="2" id="KW-1185">Reference proteome</keyword>
<evidence type="ECO:0000313" key="2">
    <source>
        <dbReference type="Proteomes" id="UP000005139"/>
    </source>
</evidence>
<dbReference type="RefSeq" id="WP_007288838.1">
    <property type="nucleotide sequence ID" value="NZ_AAWL01000004.1"/>
</dbReference>
<dbReference type="InterPro" id="IPR012675">
    <property type="entry name" value="Beta-grasp_dom_sf"/>
</dbReference>
<dbReference type="Pfam" id="PF02597">
    <property type="entry name" value="ThiS"/>
    <property type="match status" value="1"/>
</dbReference>
<reference evidence="1 2" key="2">
    <citation type="submission" date="2007-01" db="EMBL/GenBank/DDBJ databases">
        <title>Sequencing of the draft genome and assembly of Thermosinus carboxydivorans Nor1.</title>
        <authorList>
            <consortium name="US DOE Joint Genome Institute (JGI-PGF)"/>
            <person name="Copeland A."/>
            <person name="Lucas S."/>
            <person name="Lapidus A."/>
            <person name="Barry K."/>
            <person name="Glavina del Rio T."/>
            <person name="Dalin E."/>
            <person name="Tice H."/>
            <person name="Bruce D."/>
            <person name="Pitluck S."/>
            <person name="Richardson P."/>
        </authorList>
    </citation>
    <scope>NUCLEOTIDE SEQUENCE [LARGE SCALE GENOMIC DNA]</scope>
    <source>
        <strain evidence="1 2">Nor1</strain>
    </source>
</reference>
<dbReference type="EMBL" id="AAWL01000004">
    <property type="protein sequence ID" value="EAX48184.1"/>
    <property type="molecule type" value="Genomic_DNA"/>
</dbReference>
<evidence type="ECO:0000313" key="1">
    <source>
        <dbReference type="EMBL" id="EAX48184.1"/>
    </source>
</evidence>
<dbReference type="CDD" id="cd17040">
    <property type="entry name" value="Ubl_MoaD_like"/>
    <property type="match status" value="1"/>
</dbReference>
<dbReference type="InterPro" id="IPR016155">
    <property type="entry name" value="Mopterin_synth/thiamin_S_b"/>
</dbReference>
<reference evidence="1 2" key="1">
    <citation type="submission" date="2007-01" db="EMBL/GenBank/DDBJ databases">
        <title>Annotation of the draft genome assembly of Thermosinus carboxydivorans Nor1.</title>
        <authorList>
            <consortium name="US DOE Joint Genome Institute (JGI-ORNL)"/>
            <person name="Larimer F."/>
            <person name="Land M."/>
            <person name="Hauser L."/>
        </authorList>
    </citation>
    <scope>NUCLEOTIDE SEQUENCE [LARGE SCALE GENOMIC DNA]</scope>
    <source>
        <strain evidence="1 2">Nor1</strain>
    </source>
</reference>
<proteinExistence type="predicted"/>
<dbReference type="Gene3D" id="3.10.20.30">
    <property type="match status" value="1"/>
</dbReference>
<dbReference type="Proteomes" id="UP000005139">
    <property type="component" value="Unassembled WGS sequence"/>
</dbReference>
<sequence>MNIQFAGPLAKVLGHKRWVIRSGGQLTAEEVIVRLAHDFPQAEVFREVRRGKPPIPYMFMVIKNGKSLLRPHDRLDDQDELEIIPPIMGG</sequence>
<gene>
    <name evidence="1" type="ORF">TcarDRAFT_1731</name>
</gene>
<comment type="caution">
    <text evidence="1">The sequence shown here is derived from an EMBL/GenBank/DDBJ whole genome shotgun (WGS) entry which is preliminary data.</text>
</comment>
<organism evidence="1 2">
    <name type="scientific">Thermosinus carboxydivorans Nor1</name>
    <dbReference type="NCBI Taxonomy" id="401526"/>
    <lineage>
        <taxon>Bacteria</taxon>
        <taxon>Bacillati</taxon>
        <taxon>Bacillota</taxon>
        <taxon>Negativicutes</taxon>
        <taxon>Selenomonadales</taxon>
        <taxon>Sporomusaceae</taxon>
        <taxon>Thermosinus</taxon>
    </lineage>
</organism>
<dbReference type="InterPro" id="IPR003749">
    <property type="entry name" value="ThiS/MoaD-like"/>
</dbReference>
<dbReference type="SUPFAM" id="SSF54285">
    <property type="entry name" value="MoaD/ThiS"/>
    <property type="match status" value="1"/>
</dbReference>
<dbReference type="AlphaFoldDB" id="A1HP76"/>
<protein>
    <submittedName>
        <fullName evidence="1">ThiamineS protein</fullName>
    </submittedName>
</protein>
<name>A1HP76_9FIRM</name>
<accession>A1HP76</accession>